<organism evidence="1">
    <name type="scientific">Siphoviridae sp. cttWj13</name>
    <dbReference type="NCBI Taxonomy" id="2826494"/>
    <lineage>
        <taxon>Viruses</taxon>
        <taxon>Duplodnaviria</taxon>
        <taxon>Heunggongvirae</taxon>
        <taxon>Uroviricota</taxon>
        <taxon>Caudoviricetes</taxon>
    </lineage>
</organism>
<proteinExistence type="predicted"/>
<sequence>MPEMLRASSAKAGHDPRGGLENLLFFGPSRRRREGLRLPLRAMAALVSLWLTLHMAVRRTRRTASFLCQISVACA</sequence>
<accession>A0A8S5QXZ1</accession>
<reference evidence="1" key="1">
    <citation type="journal article" date="2021" name="Proc. Natl. Acad. Sci. U.S.A.">
        <title>A Catalog of Tens of Thousands of Viruses from Human Metagenomes Reveals Hidden Associations with Chronic Diseases.</title>
        <authorList>
            <person name="Tisza M.J."/>
            <person name="Buck C.B."/>
        </authorList>
    </citation>
    <scope>NUCLEOTIDE SEQUENCE</scope>
    <source>
        <strain evidence="1">CttWj13</strain>
    </source>
</reference>
<name>A0A8S5QXZ1_9CAUD</name>
<protein>
    <submittedName>
        <fullName evidence="1">Uncharacterized protein</fullName>
    </submittedName>
</protein>
<evidence type="ECO:0000313" key="1">
    <source>
        <dbReference type="EMBL" id="DAE23960.1"/>
    </source>
</evidence>
<dbReference type="EMBL" id="BK015763">
    <property type="protein sequence ID" value="DAE23960.1"/>
    <property type="molecule type" value="Genomic_DNA"/>
</dbReference>